<dbReference type="PANTHER" id="PTHR21528:SF0">
    <property type="entry name" value="DEHYDRODOLICHYL DIPHOSPHATE SYNTHASE COMPLEX SUBUNIT NUS1"/>
    <property type="match status" value="1"/>
</dbReference>
<name>A0A9N8VZ55_9GLOM</name>
<evidence type="ECO:0000256" key="4">
    <source>
        <dbReference type="ARBA" id="ARBA00005432"/>
    </source>
</evidence>
<protein>
    <recommendedName>
        <fullName evidence="5">ditrans,polycis-polyprenyl diphosphate synthase [(2E,6E)-farnesyldiphosphate specific]</fullName>
        <ecNumber evidence="5">2.5.1.87</ecNumber>
    </recommendedName>
</protein>
<dbReference type="GO" id="GO:1904423">
    <property type="term" value="C:dehydrodolichyl diphosphate synthase complex"/>
    <property type="evidence" value="ECO:0007669"/>
    <property type="project" value="InterPro"/>
</dbReference>
<evidence type="ECO:0000256" key="6">
    <source>
        <dbReference type="ARBA" id="ARBA00022679"/>
    </source>
</evidence>
<keyword evidence="7" id="KW-0812">Transmembrane</keyword>
<evidence type="ECO:0000256" key="3">
    <source>
        <dbReference type="ARBA" id="ARBA00004922"/>
    </source>
</evidence>
<evidence type="ECO:0000256" key="12">
    <source>
        <dbReference type="ARBA" id="ARBA00047353"/>
    </source>
</evidence>
<evidence type="ECO:0000256" key="7">
    <source>
        <dbReference type="ARBA" id="ARBA00022692"/>
    </source>
</evidence>
<comment type="caution">
    <text evidence="13">The sequence shown here is derived from an EMBL/GenBank/DDBJ whole genome shotgun (WGS) entry which is preliminary data.</text>
</comment>
<dbReference type="GO" id="GO:0045547">
    <property type="term" value="F:ditrans,polycis-polyprenyl diphosphate synthase [(2E,6E)-farnesyl diphosphate specific] activity"/>
    <property type="evidence" value="ECO:0007669"/>
    <property type="project" value="UniProtKB-EC"/>
</dbReference>
<comment type="subcellular location">
    <subcellularLocation>
        <location evidence="2">Endoplasmic reticulum membrane</location>
    </subcellularLocation>
</comment>
<evidence type="ECO:0000313" key="14">
    <source>
        <dbReference type="Proteomes" id="UP000789706"/>
    </source>
</evidence>
<proteinExistence type="inferred from homology"/>
<comment type="catalytic activity">
    <reaction evidence="12">
        <text>n isopentenyl diphosphate + (2E,6E)-farnesyl diphosphate = a di-trans,poly-cis-polyprenyl diphosphate + n diphosphate</text>
        <dbReference type="Rhea" id="RHEA:53008"/>
        <dbReference type="Rhea" id="RHEA-COMP:19494"/>
        <dbReference type="ChEBI" id="CHEBI:33019"/>
        <dbReference type="ChEBI" id="CHEBI:128769"/>
        <dbReference type="ChEBI" id="CHEBI:136960"/>
        <dbReference type="ChEBI" id="CHEBI:175763"/>
        <dbReference type="EC" id="2.5.1.87"/>
    </reaction>
</comment>
<keyword evidence="6" id="KW-0808">Transferase</keyword>
<dbReference type="OrthoDB" id="19639at2759"/>
<accession>A0A9N8VZ55</accession>
<comment type="similarity">
    <text evidence="4">Belongs to the UPP synthase family.</text>
</comment>
<evidence type="ECO:0000256" key="5">
    <source>
        <dbReference type="ARBA" id="ARBA00012596"/>
    </source>
</evidence>
<dbReference type="GO" id="GO:0005789">
    <property type="term" value="C:endoplasmic reticulum membrane"/>
    <property type="evidence" value="ECO:0007669"/>
    <property type="project" value="UniProtKB-SubCell"/>
</dbReference>
<keyword evidence="11" id="KW-0472">Membrane</keyword>
<evidence type="ECO:0000256" key="1">
    <source>
        <dbReference type="ARBA" id="ARBA00001946"/>
    </source>
</evidence>
<dbReference type="EMBL" id="CAJVPK010000168">
    <property type="protein sequence ID" value="CAG8465519.1"/>
    <property type="molecule type" value="Genomic_DNA"/>
</dbReference>
<dbReference type="PANTHER" id="PTHR21528">
    <property type="entry name" value="DEHYDRODOLICHYL DIPHOSPHATE SYNTHASE COMPLEX SUBUNIT NUS1"/>
    <property type="match status" value="1"/>
</dbReference>
<evidence type="ECO:0000256" key="9">
    <source>
        <dbReference type="ARBA" id="ARBA00022842"/>
    </source>
</evidence>
<reference evidence="13" key="1">
    <citation type="submission" date="2021-06" db="EMBL/GenBank/DDBJ databases">
        <authorList>
            <person name="Kallberg Y."/>
            <person name="Tangrot J."/>
            <person name="Rosling A."/>
        </authorList>
    </citation>
    <scope>NUCLEOTIDE SEQUENCE</scope>
    <source>
        <strain evidence="13">AZ414A</strain>
    </source>
</reference>
<organism evidence="13 14">
    <name type="scientific">Diversispora eburnea</name>
    <dbReference type="NCBI Taxonomy" id="1213867"/>
    <lineage>
        <taxon>Eukaryota</taxon>
        <taxon>Fungi</taxon>
        <taxon>Fungi incertae sedis</taxon>
        <taxon>Mucoromycota</taxon>
        <taxon>Glomeromycotina</taxon>
        <taxon>Glomeromycetes</taxon>
        <taxon>Diversisporales</taxon>
        <taxon>Diversisporaceae</taxon>
        <taxon>Diversispora</taxon>
    </lineage>
</organism>
<dbReference type="EC" id="2.5.1.87" evidence="5"/>
<dbReference type="AlphaFoldDB" id="A0A9N8VZ55"/>
<dbReference type="InterPro" id="IPR038887">
    <property type="entry name" value="Nus1/NgBR"/>
</dbReference>
<keyword evidence="14" id="KW-1185">Reference proteome</keyword>
<evidence type="ECO:0000313" key="13">
    <source>
        <dbReference type="EMBL" id="CAG8465519.1"/>
    </source>
</evidence>
<dbReference type="Proteomes" id="UP000789706">
    <property type="component" value="Unassembled WGS sequence"/>
</dbReference>
<evidence type="ECO:0000256" key="11">
    <source>
        <dbReference type="ARBA" id="ARBA00023136"/>
    </source>
</evidence>
<keyword evidence="8" id="KW-0256">Endoplasmic reticulum</keyword>
<evidence type="ECO:0000256" key="10">
    <source>
        <dbReference type="ARBA" id="ARBA00022989"/>
    </source>
</evidence>
<comment type="pathway">
    <text evidence="3">Protein modification; protein glycosylation.</text>
</comment>
<dbReference type="InterPro" id="IPR036424">
    <property type="entry name" value="UPP_synth-like_sf"/>
</dbReference>
<keyword evidence="10" id="KW-1133">Transmembrane helix</keyword>
<sequence>MFWGDIKEKTMIEAAQLCCWTWCFGIKVLSIYEAEDINLNPGNLKQNANSLQSHINNISRQFFIHEKIVPKIRVTALDTSINYAHFENKDLNKSGKFKSDDLDIAELDRRLIPKFSEPQLIIFFSPNIDIDGFPPWHIHLTELFHVPENYNFDYSIFLQGLRKYSKCDQRFGR</sequence>
<dbReference type="SUPFAM" id="SSF64005">
    <property type="entry name" value="Undecaprenyl diphosphate synthase"/>
    <property type="match status" value="1"/>
</dbReference>
<keyword evidence="9" id="KW-0460">Magnesium</keyword>
<evidence type="ECO:0000256" key="8">
    <source>
        <dbReference type="ARBA" id="ARBA00022824"/>
    </source>
</evidence>
<dbReference type="Gene3D" id="3.40.1180.10">
    <property type="entry name" value="Decaprenyl diphosphate synthase-like"/>
    <property type="match status" value="1"/>
</dbReference>
<evidence type="ECO:0000256" key="2">
    <source>
        <dbReference type="ARBA" id="ARBA00004586"/>
    </source>
</evidence>
<gene>
    <name evidence="13" type="ORF">DEBURN_LOCUS2898</name>
</gene>
<comment type="cofactor">
    <cofactor evidence="1">
        <name>Mg(2+)</name>
        <dbReference type="ChEBI" id="CHEBI:18420"/>
    </cofactor>
</comment>